<evidence type="ECO:0000313" key="2">
    <source>
        <dbReference type="EMBL" id="CAD8053972.1"/>
    </source>
</evidence>
<protein>
    <submittedName>
        <fullName evidence="2">Uncharacterized protein</fullName>
    </submittedName>
</protein>
<proteinExistence type="predicted"/>
<evidence type="ECO:0000256" key="1">
    <source>
        <dbReference type="SAM" id="MobiDB-lite"/>
    </source>
</evidence>
<dbReference type="Proteomes" id="UP000688137">
    <property type="component" value="Unassembled WGS sequence"/>
</dbReference>
<comment type="caution">
    <text evidence="2">The sequence shown here is derived from an EMBL/GenBank/DDBJ whole genome shotgun (WGS) entry which is preliminary data.</text>
</comment>
<evidence type="ECO:0000313" key="3">
    <source>
        <dbReference type="Proteomes" id="UP000688137"/>
    </source>
</evidence>
<accession>A0A8S1KLT2</accession>
<feature type="compositionally biased region" description="Basic and acidic residues" evidence="1">
    <location>
        <begin position="32"/>
        <end position="47"/>
    </location>
</feature>
<sequence>MGIICKQSPINDKNGLEVTLSQPPPIQQMQPKKPEEVKTQVPEKQEEPGQSIDQAKQENEPKRKEQKKMGKIAAVIDQEVIYENVQKQEKIKVHLIIDCF</sequence>
<organism evidence="2 3">
    <name type="scientific">Paramecium primaurelia</name>
    <dbReference type="NCBI Taxonomy" id="5886"/>
    <lineage>
        <taxon>Eukaryota</taxon>
        <taxon>Sar</taxon>
        <taxon>Alveolata</taxon>
        <taxon>Ciliophora</taxon>
        <taxon>Intramacronucleata</taxon>
        <taxon>Oligohymenophorea</taxon>
        <taxon>Peniculida</taxon>
        <taxon>Parameciidae</taxon>
        <taxon>Paramecium</taxon>
    </lineage>
</organism>
<feature type="region of interest" description="Disordered" evidence="1">
    <location>
        <begin position="1"/>
        <end position="70"/>
    </location>
</feature>
<name>A0A8S1KLT2_PARPR</name>
<reference evidence="2" key="1">
    <citation type="submission" date="2021-01" db="EMBL/GenBank/DDBJ databases">
        <authorList>
            <consortium name="Genoscope - CEA"/>
            <person name="William W."/>
        </authorList>
    </citation>
    <scope>NUCLEOTIDE SEQUENCE</scope>
</reference>
<dbReference type="EMBL" id="CAJJDM010000019">
    <property type="protein sequence ID" value="CAD8053972.1"/>
    <property type="molecule type" value="Genomic_DNA"/>
</dbReference>
<dbReference type="AlphaFoldDB" id="A0A8S1KLT2"/>
<gene>
    <name evidence="2" type="ORF">PPRIM_AZ9-3.1.T0210232</name>
</gene>
<keyword evidence="3" id="KW-1185">Reference proteome</keyword>